<comment type="caution">
    <text evidence="1">The sequence shown here is derived from an EMBL/GenBank/DDBJ whole genome shotgun (WGS) entry which is preliminary data.</text>
</comment>
<dbReference type="Proteomes" id="UP001056120">
    <property type="component" value="Linkage Group LG05"/>
</dbReference>
<evidence type="ECO:0000313" key="2">
    <source>
        <dbReference type="Proteomes" id="UP001056120"/>
    </source>
</evidence>
<accession>A0ACB9J7H5</accession>
<keyword evidence="2" id="KW-1185">Reference proteome</keyword>
<evidence type="ECO:0000313" key="1">
    <source>
        <dbReference type="EMBL" id="KAI3815628.1"/>
    </source>
</evidence>
<proteinExistence type="predicted"/>
<sequence length="141" mass="15612">MLDSKPSSVGLPNPKASDPHPRSPSPLPRQQQPRQQQPRQTRVTGPQIGNGLAISDEDHALARKTAQEPPRRELRTYTICTTISCNDLSSRHKAQQLWSSADKAIRSRFVLQQKNKYPLQISLSAAVCWSAAISEISSICT</sequence>
<gene>
    <name evidence="1" type="ORF">L1987_15305</name>
</gene>
<reference evidence="1 2" key="2">
    <citation type="journal article" date="2022" name="Mol. Ecol. Resour.">
        <title>The genomes of chicory, endive, great burdock and yacon provide insights into Asteraceae paleo-polyploidization history and plant inulin production.</title>
        <authorList>
            <person name="Fan W."/>
            <person name="Wang S."/>
            <person name="Wang H."/>
            <person name="Wang A."/>
            <person name="Jiang F."/>
            <person name="Liu H."/>
            <person name="Zhao H."/>
            <person name="Xu D."/>
            <person name="Zhang Y."/>
        </authorList>
    </citation>
    <scope>NUCLEOTIDE SEQUENCE [LARGE SCALE GENOMIC DNA]</scope>
    <source>
        <strain evidence="2">cv. Yunnan</strain>
        <tissue evidence="1">Leaves</tissue>
    </source>
</reference>
<protein>
    <submittedName>
        <fullName evidence="1">Uncharacterized protein</fullName>
    </submittedName>
</protein>
<name>A0ACB9J7H5_9ASTR</name>
<reference evidence="2" key="1">
    <citation type="journal article" date="2022" name="Mol. Ecol. Resour.">
        <title>The genomes of chicory, endive, great burdock and yacon provide insights into Asteraceae palaeo-polyploidization history and plant inulin production.</title>
        <authorList>
            <person name="Fan W."/>
            <person name="Wang S."/>
            <person name="Wang H."/>
            <person name="Wang A."/>
            <person name="Jiang F."/>
            <person name="Liu H."/>
            <person name="Zhao H."/>
            <person name="Xu D."/>
            <person name="Zhang Y."/>
        </authorList>
    </citation>
    <scope>NUCLEOTIDE SEQUENCE [LARGE SCALE GENOMIC DNA]</scope>
    <source>
        <strain evidence="2">cv. Yunnan</strain>
    </source>
</reference>
<organism evidence="1 2">
    <name type="scientific">Smallanthus sonchifolius</name>
    <dbReference type="NCBI Taxonomy" id="185202"/>
    <lineage>
        <taxon>Eukaryota</taxon>
        <taxon>Viridiplantae</taxon>
        <taxon>Streptophyta</taxon>
        <taxon>Embryophyta</taxon>
        <taxon>Tracheophyta</taxon>
        <taxon>Spermatophyta</taxon>
        <taxon>Magnoliopsida</taxon>
        <taxon>eudicotyledons</taxon>
        <taxon>Gunneridae</taxon>
        <taxon>Pentapetalae</taxon>
        <taxon>asterids</taxon>
        <taxon>campanulids</taxon>
        <taxon>Asterales</taxon>
        <taxon>Asteraceae</taxon>
        <taxon>Asteroideae</taxon>
        <taxon>Heliantheae alliance</taxon>
        <taxon>Millerieae</taxon>
        <taxon>Smallanthus</taxon>
    </lineage>
</organism>
<dbReference type="EMBL" id="CM042022">
    <property type="protein sequence ID" value="KAI3815628.1"/>
    <property type="molecule type" value="Genomic_DNA"/>
</dbReference>